<evidence type="ECO:0000256" key="5">
    <source>
        <dbReference type="SAM" id="SignalP"/>
    </source>
</evidence>
<dbReference type="GO" id="GO:0016020">
    <property type="term" value="C:membrane"/>
    <property type="evidence" value="ECO:0007669"/>
    <property type="project" value="UniProtKB-SubCell"/>
</dbReference>
<gene>
    <name evidence="7" type="ORF">ElyMa_003528800</name>
</gene>
<dbReference type="EMBL" id="BMAT01007234">
    <property type="protein sequence ID" value="GFR60358.1"/>
    <property type="molecule type" value="Genomic_DNA"/>
</dbReference>
<feature type="chain" id="PRO_5043730307" evidence="5">
    <location>
        <begin position="28"/>
        <end position="195"/>
    </location>
</feature>
<reference evidence="7 8" key="1">
    <citation type="journal article" date="2021" name="Elife">
        <title>Chloroplast acquisition without the gene transfer in kleptoplastic sea slugs, Plakobranchus ocellatus.</title>
        <authorList>
            <person name="Maeda T."/>
            <person name="Takahashi S."/>
            <person name="Yoshida T."/>
            <person name="Shimamura S."/>
            <person name="Takaki Y."/>
            <person name="Nagai Y."/>
            <person name="Toyoda A."/>
            <person name="Suzuki Y."/>
            <person name="Arimoto A."/>
            <person name="Ishii H."/>
            <person name="Satoh N."/>
            <person name="Nishiyama T."/>
            <person name="Hasebe M."/>
            <person name="Maruyama T."/>
            <person name="Minagawa J."/>
            <person name="Obokata J."/>
            <person name="Shigenobu S."/>
        </authorList>
    </citation>
    <scope>NUCLEOTIDE SEQUENCE [LARGE SCALE GENOMIC DNA]</scope>
</reference>
<evidence type="ECO:0000256" key="1">
    <source>
        <dbReference type="ARBA" id="ARBA00022536"/>
    </source>
</evidence>
<proteinExistence type="predicted"/>
<dbReference type="Gene3D" id="2.60.40.3510">
    <property type="match status" value="1"/>
</dbReference>
<keyword evidence="4" id="KW-0472">Membrane</keyword>
<name>A0AAV4EH90_9GAST</name>
<evidence type="ECO:0000256" key="3">
    <source>
        <dbReference type="ARBA" id="ARBA00022737"/>
    </source>
</evidence>
<evidence type="ECO:0000313" key="8">
    <source>
        <dbReference type="Proteomes" id="UP000762676"/>
    </source>
</evidence>
<keyword evidence="2" id="KW-0812">Transmembrane</keyword>
<dbReference type="InterPro" id="IPR011651">
    <property type="entry name" value="Notch_ligand_N"/>
</dbReference>
<dbReference type="Pfam" id="PF07657">
    <property type="entry name" value="MNNL"/>
    <property type="match status" value="1"/>
</dbReference>
<dbReference type="Proteomes" id="UP000762676">
    <property type="component" value="Unassembled WGS sequence"/>
</dbReference>
<feature type="domain" description="Notch ligand N-terminal" evidence="6">
    <location>
        <begin position="28"/>
        <end position="132"/>
    </location>
</feature>
<evidence type="ECO:0000259" key="6">
    <source>
        <dbReference type="Pfam" id="PF07657"/>
    </source>
</evidence>
<protein>
    <submittedName>
        <fullName evidence="7">Delta-like protein</fullName>
    </submittedName>
</protein>
<accession>A0AAV4EH90</accession>
<keyword evidence="8" id="KW-1185">Reference proteome</keyword>
<keyword evidence="5" id="KW-0732">Signal</keyword>
<comment type="caution">
    <text evidence="7">The sequence shown here is derived from an EMBL/GenBank/DDBJ whole genome shotgun (WGS) entry which is preliminary data.</text>
</comment>
<evidence type="ECO:0000256" key="4">
    <source>
        <dbReference type="ARBA" id="ARBA00022989"/>
    </source>
</evidence>
<dbReference type="GO" id="GO:0007219">
    <property type="term" value="P:Notch signaling pathway"/>
    <property type="evidence" value="ECO:0007669"/>
    <property type="project" value="InterPro"/>
</dbReference>
<keyword evidence="4" id="KW-1133">Transmembrane helix</keyword>
<organism evidence="7 8">
    <name type="scientific">Elysia marginata</name>
    <dbReference type="NCBI Taxonomy" id="1093978"/>
    <lineage>
        <taxon>Eukaryota</taxon>
        <taxon>Metazoa</taxon>
        <taxon>Spiralia</taxon>
        <taxon>Lophotrochozoa</taxon>
        <taxon>Mollusca</taxon>
        <taxon>Gastropoda</taxon>
        <taxon>Heterobranchia</taxon>
        <taxon>Euthyneura</taxon>
        <taxon>Panpulmonata</taxon>
        <taxon>Sacoglossa</taxon>
        <taxon>Placobranchoidea</taxon>
        <taxon>Plakobranchidae</taxon>
        <taxon>Elysia</taxon>
    </lineage>
</organism>
<keyword evidence="1" id="KW-0245">EGF-like domain</keyword>
<feature type="signal peptide" evidence="5">
    <location>
        <begin position="1"/>
        <end position="27"/>
    </location>
</feature>
<evidence type="ECO:0000313" key="7">
    <source>
        <dbReference type="EMBL" id="GFR60358.1"/>
    </source>
</evidence>
<evidence type="ECO:0000256" key="2">
    <source>
        <dbReference type="ARBA" id="ARBA00022692"/>
    </source>
</evidence>
<dbReference type="AlphaFoldDB" id="A0AAV4EH90"/>
<keyword evidence="3" id="KW-0677">Repeat</keyword>
<sequence>MWPRKTALCAVFWTLYFLTILPHGTRCTGVFELQIRSFRNDLGLTSDGTCCNGNRDNGICSESCRTYFKVCLAHYQADIATNPHPRCSFANYSTPVLGGNTMEFSVLSGLPMQSSRQNTFYFPVKNFTWPVSISYPHFHHVGLVVTKSPRKSAVIGNHLSMQVRGPESLTLATIWSRRIRIRCMSVTTGFQRSYL</sequence>